<reference evidence="5 8" key="2">
    <citation type="submission" date="2020-07" db="EMBL/GenBank/DDBJ databases">
        <title>Sequencing the genomes of 1000 actinobacteria strains.</title>
        <authorList>
            <person name="Klenk H.-P."/>
        </authorList>
    </citation>
    <scope>NUCLEOTIDE SEQUENCE [LARGE SCALE GENOMIC DNA]</scope>
    <source>
        <strain evidence="5 8">DSM 45117</strain>
    </source>
</reference>
<evidence type="ECO:0000256" key="3">
    <source>
        <dbReference type="ARBA" id="ARBA00034003"/>
    </source>
</evidence>
<sequence>MRTTGPIEPMLAKSIERLPPPRAGGWRYEPKFDGYRALATIGTDSSVTVHSRRGTPLGPAFPEIVGALYAHLPAGTVVDGEIVCWRGGRLDFAALQHRYAGRRLAAELATTHACHLVVFDVLETARDGDLRRRPLRERRVVLERLFERVPARSPLTIAPHTRDPDVAQEWYDTMAVAGVEGLVIKPADGLYVPGAREWLKYKARQSTEAIVGGVTGNLLRPEALLLGRYASDTGMLHYAGRTTRLTDAQAGAVAPLLAAPIDGHPWPARLTVNWRSAPTDYVQVDPLVVVEISADTATDAGRRWRHAVPMLRIRADLRPGDVPTDLDNCSDG</sequence>
<proteinExistence type="inferred from homology"/>
<evidence type="ECO:0000256" key="2">
    <source>
        <dbReference type="ARBA" id="ARBA00022598"/>
    </source>
</evidence>
<dbReference type="InterPro" id="IPR012310">
    <property type="entry name" value="DNA_ligase_ATP-dep_cent"/>
</dbReference>
<evidence type="ECO:0000256" key="1">
    <source>
        <dbReference type="ARBA" id="ARBA00007572"/>
    </source>
</evidence>
<name>A0A1I2KEE0_9ACTN</name>
<dbReference type="GO" id="GO:0003910">
    <property type="term" value="F:DNA ligase (ATP) activity"/>
    <property type="evidence" value="ECO:0007669"/>
    <property type="project" value="UniProtKB-EC"/>
</dbReference>
<dbReference type="Pfam" id="PF01068">
    <property type="entry name" value="DNA_ligase_A_M"/>
    <property type="match status" value="1"/>
</dbReference>
<accession>A0A1I2KEE0</accession>
<comment type="similarity">
    <text evidence="1">Belongs to the ATP-dependent DNA ligase family.</text>
</comment>
<dbReference type="GO" id="GO:0006281">
    <property type="term" value="P:DNA repair"/>
    <property type="evidence" value="ECO:0007669"/>
    <property type="project" value="InterPro"/>
</dbReference>
<reference evidence="6 7" key="1">
    <citation type="submission" date="2016-10" db="EMBL/GenBank/DDBJ databases">
        <authorList>
            <person name="de Groot N.N."/>
        </authorList>
    </citation>
    <scope>NUCLEOTIDE SEQUENCE [LARGE SCALE GENOMIC DNA]</scope>
    <source>
        <strain evidence="6 7">CPCC 202808</strain>
    </source>
</reference>
<evidence type="ECO:0000313" key="6">
    <source>
        <dbReference type="EMBL" id="SFF63296.1"/>
    </source>
</evidence>
<dbReference type="GO" id="GO:0005524">
    <property type="term" value="F:ATP binding"/>
    <property type="evidence" value="ECO:0007669"/>
    <property type="project" value="InterPro"/>
</dbReference>
<protein>
    <submittedName>
        <fullName evidence="6">ATP-dependent DNA ligase</fullName>
    </submittedName>
</protein>
<dbReference type="Gene3D" id="2.40.50.140">
    <property type="entry name" value="Nucleic acid-binding proteins"/>
    <property type="match status" value="1"/>
</dbReference>
<gene>
    <name evidence="5" type="ORF">FHR37_003203</name>
    <name evidence="6" type="ORF">SAMN05421678_101121</name>
</gene>
<dbReference type="InterPro" id="IPR050191">
    <property type="entry name" value="ATP-dep_DNA_ligase"/>
</dbReference>
<dbReference type="PANTHER" id="PTHR45674:SF4">
    <property type="entry name" value="DNA LIGASE 1"/>
    <property type="match status" value="1"/>
</dbReference>
<organism evidence="6 7">
    <name type="scientific">Actinopolymorpha cephalotaxi</name>
    <dbReference type="NCBI Taxonomy" id="504797"/>
    <lineage>
        <taxon>Bacteria</taxon>
        <taxon>Bacillati</taxon>
        <taxon>Actinomycetota</taxon>
        <taxon>Actinomycetes</taxon>
        <taxon>Propionibacteriales</taxon>
        <taxon>Actinopolymorphaceae</taxon>
        <taxon>Actinopolymorpha</taxon>
    </lineage>
</organism>
<dbReference type="SUPFAM" id="SSF56091">
    <property type="entry name" value="DNA ligase/mRNA capping enzyme, catalytic domain"/>
    <property type="match status" value="1"/>
</dbReference>
<keyword evidence="2 6" id="KW-0436">Ligase</keyword>
<evidence type="ECO:0000313" key="5">
    <source>
        <dbReference type="EMBL" id="NYH84352.1"/>
    </source>
</evidence>
<dbReference type="AlphaFoldDB" id="A0A1I2KEE0"/>
<dbReference type="Proteomes" id="UP000533017">
    <property type="component" value="Unassembled WGS sequence"/>
</dbReference>
<dbReference type="RefSeq" id="WP_202817853.1">
    <property type="nucleotide sequence ID" value="NZ_FOOI01000001.1"/>
</dbReference>
<evidence type="ECO:0000313" key="7">
    <source>
        <dbReference type="Proteomes" id="UP000199052"/>
    </source>
</evidence>
<dbReference type="STRING" id="504797.SAMN05421678_101121"/>
<comment type="catalytic activity">
    <reaction evidence="3">
        <text>ATP + (deoxyribonucleotide)n-3'-hydroxyl + 5'-phospho-(deoxyribonucleotide)m = (deoxyribonucleotide)n+m + AMP + diphosphate.</text>
        <dbReference type="EC" id="6.5.1.1"/>
    </reaction>
</comment>
<dbReference type="Proteomes" id="UP000199052">
    <property type="component" value="Unassembled WGS sequence"/>
</dbReference>
<feature type="domain" description="ATP-dependent DNA ligase family profile" evidence="4">
    <location>
        <begin position="116"/>
        <end position="202"/>
    </location>
</feature>
<dbReference type="GO" id="GO:0006310">
    <property type="term" value="P:DNA recombination"/>
    <property type="evidence" value="ECO:0007669"/>
    <property type="project" value="InterPro"/>
</dbReference>
<dbReference type="PROSITE" id="PS50160">
    <property type="entry name" value="DNA_LIGASE_A3"/>
    <property type="match status" value="1"/>
</dbReference>
<keyword evidence="8" id="KW-1185">Reference proteome</keyword>
<evidence type="ECO:0000313" key="8">
    <source>
        <dbReference type="Proteomes" id="UP000533017"/>
    </source>
</evidence>
<dbReference type="InterPro" id="IPR012340">
    <property type="entry name" value="NA-bd_OB-fold"/>
</dbReference>
<dbReference type="PANTHER" id="PTHR45674">
    <property type="entry name" value="DNA LIGASE 1/3 FAMILY MEMBER"/>
    <property type="match status" value="1"/>
</dbReference>
<dbReference type="EMBL" id="FOOI01000001">
    <property type="protein sequence ID" value="SFF63296.1"/>
    <property type="molecule type" value="Genomic_DNA"/>
</dbReference>
<dbReference type="EMBL" id="JACBZA010000001">
    <property type="protein sequence ID" value="NYH84352.1"/>
    <property type="molecule type" value="Genomic_DNA"/>
</dbReference>
<dbReference type="Gene3D" id="3.30.470.30">
    <property type="entry name" value="DNA ligase/mRNA capping enzyme"/>
    <property type="match status" value="1"/>
</dbReference>
<evidence type="ECO:0000259" key="4">
    <source>
        <dbReference type="PROSITE" id="PS50160"/>
    </source>
</evidence>